<dbReference type="EMBL" id="JBEWTB010000002">
    <property type="protein sequence ID" value="MET4757589.1"/>
    <property type="molecule type" value="Genomic_DNA"/>
</dbReference>
<dbReference type="SUPFAM" id="SSF56112">
    <property type="entry name" value="Protein kinase-like (PK-like)"/>
    <property type="match status" value="1"/>
</dbReference>
<dbReference type="InterPro" id="IPR017172">
    <property type="entry name" value="Lsacc_core_hep_kinase_RfaP"/>
</dbReference>
<comment type="pathway">
    <text evidence="1">Bacterial outer membrane biogenesis; LPS core biosynthesis.</text>
</comment>
<dbReference type="EC" id="2.7.1.-" evidence="1"/>
<gene>
    <name evidence="2" type="ORF">V5J35_002781</name>
</gene>
<dbReference type="GO" id="GO:0016740">
    <property type="term" value="F:transferase activity"/>
    <property type="evidence" value="ECO:0007669"/>
    <property type="project" value="UniProtKB-KW"/>
</dbReference>
<keyword evidence="1" id="KW-0547">Nucleotide-binding</keyword>
<comment type="function">
    <text evidence="1">Kinase involved in the biosynthesis of the core oligosaccharide region of lipopolysaccharide (LPS). Catalyzes the phosphorylation of heptose I (HepI), the first heptose added to the Kdo2-lipid A module.</text>
</comment>
<dbReference type="InterPro" id="IPR011009">
    <property type="entry name" value="Kinase-like_dom_sf"/>
</dbReference>
<keyword evidence="1" id="KW-0418">Kinase</keyword>
<keyword evidence="1" id="KW-0448">Lipopolysaccharide biosynthesis</keyword>
<keyword evidence="1 2" id="KW-0808">Transferase</keyword>
<name>A0ABV2SKD5_9GAMM</name>
<keyword evidence="3" id="KW-1185">Reference proteome</keyword>
<accession>A0ABV2SKD5</accession>
<protein>
    <recommendedName>
        <fullName evidence="1">Lipopolysaccharide core heptose(I) kinase</fullName>
        <ecNumber evidence="1">2.7.1.-</ecNumber>
    </recommendedName>
</protein>
<comment type="caution">
    <text evidence="2">The sequence shown here is derived from an EMBL/GenBank/DDBJ whole genome shotgun (WGS) entry which is preliminary data.</text>
</comment>
<organism evidence="2 3">
    <name type="scientific">Endozoicomonas lisbonensis</name>
    <dbReference type="NCBI Taxonomy" id="3120522"/>
    <lineage>
        <taxon>Bacteria</taxon>
        <taxon>Pseudomonadati</taxon>
        <taxon>Pseudomonadota</taxon>
        <taxon>Gammaproteobacteria</taxon>
        <taxon>Oceanospirillales</taxon>
        <taxon>Endozoicomonadaceae</taxon>
        <taxon>Endozoicomonas</taxon>
    </lineage>
</organism>
<reference evidence="2 3" key="1">
    <citation type="submission" date="2024-06" db="EMBL/GenBank/DDBJ databases">
        <title>Genomic Encyclopedia of Type Strains, Phase V (KMG-V): Genome sequencing to study the core and pangenomes of soil and plant-associated prokaryotes.</title>
        <authorList>
            <person name="Whitman W."/>
        </authorList>
    </citation>
    <scope>NUCLEOTIDE SEQUENCE [LARGE SCALE GENOMIC DNA]</scope>
    <source>
        <strain evidence="2 3">NE40</strain>
    </source>
</reference>
<sequence length="269" mass="31885">MLYLRDDFKEAWQGKDPFQLLISMNGEVFRELEARRTFRFEHDGKGYFAKIHKGVGWLEIAENLIRLRKPVLGAKNEWTALSTLKSVGIDTMTMVAYGKKGCNPAKQESFLITEELEDMYTLEDFCDTWKEKPPSFVLKAAIIRKLAEISRKLHDSGVNHRDYYLCHFMLSKVKKPEPGNLRFYLIDLHRAQVRKKVPERWRLKDISGLYYSAMGYNLTQRDIYRFIKTYTGLPLRDALKRHDWMWKKIEKKAIKLNDRMKRKVGHPNY</sequence>
<dbReference type="NCBIfam" id="NF011703">
    <property type="entry name" value="PRK15123.1"/>
    <property type="match status" value="1"/>
</dbReference>
<dbReference type="RefSeq" id="WP_354007734.1">
    <property type="nucleotide sequence ID" value="NZ_JBEWTA010000001.1"/>
</dbReference>
<evidence type="ECO:0000256" key="1">
    <source>
        <dbReference type="PIRNR" id="PIRNR037318"/>
    </source>
</evidence>
<comment type="similarity">
    <text evidence="1">Belongs to the protein kinase superfamily. KdkA/rfaP family.</text>
</comment>
<dbReference type="PIRSF" id="PIRSF037318">
    <property type="entry name" value="RfaP"/>
    <property type="match status" value="1"/>
</dbReference>
<dbReference type="Proteomes" id="UP001549366">
    <property type="component" value="Unassembled WGS sequence"/>
</dbReference>
<dbReference type="Pfam" id="PF06293">
    <property type="entry name" value="Kdo"/>
    <property type="match status" value="1"/>
</dbReference>
<evidence type="ECO:0000313" key="3">
    <source>
        <dbReference type="Proteomes" id="UP001549366"/>
    </source>
</evidence>
<proteinExistence type="inferred from homology"/>
<keyword evidence="1" id="KW-0067">ATP-binding</keyword>
<evidence type="ECO:0000313" key="2">
    <source>
        <dbReference type="EMBL" id="MET4757589.1"/>
    </source>
</evidence>